<keyword evidence="8" id="KW-1185">Reference proteome</keyword>
<dbReference type="SUPFAM" id="SSF53901">
    <property type="entry name" value="Thiolase-like"/>
    <property type="match status" value="2"/>
</dbReference>
<dbReference type="GO" id="GO:0004315">
    <property type="term" value="F:3-oxoacyl-[acyl-carrier-protein] synthase activity"/>
    <property type="evidence" value="ECO:0007669"/>
    <property type="project" value="TreeGrafter"/>
</dbReference>
<accession>A0A5N0EDZ3</accession>
<gene>
    <name evidence="7" type="ORF">F3087_18420</name>
</gene>
<reference evidence="7 8" key="1">
    <citation type="submission" date="2019-09" db="EMBL/GenBank/DDBJ databases">
        <authorList>
            <person name="Wang X."/>
        </authorList>
    </citation>
    <scope>NUCLEOTIDE SEQUENCE [LARGE SCALE GENOMIC DNA]</scope>
    <source>
        <strain evidence="7 8">CICC 11023</strain>
    </source>
</reference>
<dbReference type="AlphaFoldDB" id="A0A5N0EDZ3"/>
<keyword evidence="4" id="KW-0012">Acyltransferase</keyword>
<evidence type="ECO:0000256" key="5">
    <source>
        <dbReference type="RuleBase" id="RU003694"/>
    </source>
</evidence>
<evidence type="ECO:0000256" key="1">
    <source>
        <dbReference type="ARBA" id="ARBA00004796"/>
    </source>
</evidence>
<evidence type="ECO:0000256" key="4">
    <source>
        <dbReference type="ARBA" id="ARBA00023315"/>
    </source>
</evidence>
<dbReference type="Proteomes" id="UP000323876">
    <property type="component" value="Unassembled WGS sequence"/>
</dbReference>
<dbReference type="Pfam" id="PF00109">
    <property type="entry name" value="ketoacyl-synt"/>
    <property type="match status" value="1"/>
</dbReference>
<dbReference type="CDD" id="cd00832">
    <property type="entry name" value="CLF"/>
    <property type="match status" value="1"/>
</dbReference>
<evidence type="ECO:0000313" key="8">
    <source>
        <dbReference type="Proteomes" id="UP000323876"/>
    </source>
</evidence>
<evidence type="ECO:0000256" key="3">
    <source>
        <dbReference type="ARBA" id="ARBA00022679"/>
    </source>
</evidence>
<dbReference type="SMART" id="SM00825">
    <property type="entry name" value="PKS_KS"/>
    <property type="match status" value="1"/>
</dbReference>
<dbReference type="UniPathway" id="UPA00915"/>
<dbReference type="InterPro" id="IPR000794">
    <property type="entry name" value="Beta-ketoacyl_synthase"/>
</dbReference>
<evidence type="ECO:0000313" key="7">
    <source>
        <dbReference type="EMBL" id="KAA8887632.1"/>
    </source>
</evidence>
<keyword evidence="3 5" id="KW-0808">Transferase</keyword>
<proteinExistence type="inferred from homology"/>
<comment type="pathway">
    <text evidence="1">Lipid metabolism; mycolic acid biosynthesis.</text>
</comment>
<dbReference type="Pfam" id="PF02801">
    <property type="entry name" value="Ketoacyl-synt_C"/>
    <property type="match status" value="1"/>
</dbReference>
<organism evidence="7 8">
    <name type="scientific">Nocardia colli</name>
    <dbReference type="NCBI Taxonomy" id="2545717"/>
    <lineage>
        <taxon>Bacteria</taxon>
        <taxon>Bacillati</taxon>
        <taxon>Actinomycetota</taxon>
        <taxon>Actinomycetes</taxon>
        <taxon>Mycobacteriales</taxon>
        <taxon>Nocardiaceae</taxon>
        <taxon>Nocardia</taxon>
    </lineage>
</organism>
<comment type="caution">
    <text evidence="7">The sequence shown here is derived from an EMBL/GenBank/DDBJ whole genome shotgun (WGS) entry which is preliminary data.</text>
</comment>
<dbReference type="InterPro" id="IPR020841">
    <property type="entry name" value="PKS_Beta-ketoAc_synthase_dom"/>
</dbReference>
<dbReference type="OrthoDB" id="416758at2"/>
<dbReference type="PANTHER" id="PTHR11712">
    <property type="entry name" value="POLYKETIDE SYNTHASE-RELATED"/>
    <property type="match status" value="1"/>
</dbReference>
<dbReference type="InterPro" id="IPR014031">
    <property type="entry name" value="Ketoacyl_synth_C"/>
</dbReference>
<evidence type="ECO:0000259" key="6">
    <source>
        <dbReference type="PROSITE" id="PS52004"/>
    </source>
</evidence>
<dbReference type="InterPro" id="IPR014030">
    <property type="entry name" value="Ketoacyl_synth_N"/>
</dbReference>
<comment type="similarity">
    <text evidence="2 5">Belongs to the thiolase-like superfamily. Beta-ketoacyl-ACP synthases family.</text>
</comment>
<dbReference type="PROSITE" id="PS52004">
    <property type="entry name" value="KS3_2"/>
    <property type="match status" value="1"/>
</dbReference>
<feature type="domain" description="Ketosynthase family 3 (KS3)" evidence="6">
    <location>
        <begin position="1"/>
        <end position="401"/>
    </location>
</feature>
<sequence length="416" mass="42897">MRTVITGMGVIAPTGLDVAEHWANTLAGQRKIGRITAFDPSGYSATLAGEVSGFTAADHLPGRLLPQTDRMTQLSLVAADRALADSAVDGTALAGFDVGVVTASSAGGFEFGHRELDKLWRKGPQHVSAYQSFAWFYAVNTGQISIRLGMRGPGGVLVTEQAGGLDALALARRRVRAGQPAMMCGAVDGSLSPWTWVAQLTSGRISTSADPARAYLPFDAAASGHVPGDGGALFVLESAESATARGVTSWYGEIAGYAATFDPPPGSDRPSTLRRAIEGALADAGLEPAEVDVVFADAAGTPELDRVEADALRAVFGPRGVPVTAPKTMTGRLSSGGAALDVATALLALRHGRIPGTAGVTDPVPDYELDLVTETRALPMSVALVVARGHGGFNAAMVLTTQGHNGIRQTTDKEAA</sequence>
<dbReference type="PANTHER" id="PTHR11712:SF322">
    <property type="entry name" value="POLYKETIDE BETA-KETOACYL SYNTHASE 2-RELATED"/>
    <property type="match status" value="1"/>
</dbReference>
<dbReference type="RefSeq" id="WP_150403202.1">
    <property type="nucleotide sequence ID" value="NZ_VXLC01000006.1"/>
</dbReference>
<name>A0A5N0EDZ3_9NOCA</name>
<evidence type="ECO:0000256" key="2">
    <source>
        <dbReference type="ARBA" id="ARBA00008467"/>
    </source>
</evidence>
<dbReference type="EMBL" id="VXLC01000006">
    <property type="protein sequence ID" value="KAA8887632.1"/>
    <property type="molecule type" value="Genomic_DNA"/>
</dbReference>
<dbReference type="Gene3D" id="3.40.47.10">
    <property type="match status" value="2"/>
</dbReference>
<dbReference type="InterPro" id="IPR016039">
    <property type="entry name" value="Thiolase-like"/>
</dbReference>
<protein>
    <submittedName>
        <fullName evidence="7">Ketosynthase chain-length factor</fullName>
    </submittedName>
</protein>
<dbReference type="GO" id="GO:0006633">
    <property type="term" value="P:fatty acid biosynthetic process"/>
    <property type="evidence" value="ECO:0007669"/>
    <property type="project" value="TreeGrafter"/>
</dbReference>